<accession>A0ACB8GH83</accession>
<organism evidence="1 2">
    <name type="scientific">Psilocybe cubensis</name>
    <name type="common">Psychedelic mushroom</name>
    <name type="synonym">Stropharia cubensis</name>
    <dbReference type="NCBI Taxonomy" id="181762"/>
    <lineage>
        <taxon>Eukaryota</taxon>
        <taxon>Fungi</taxon>
        <taxon>Dikarya</taxon>
        <taxon>Basidiomycota</taxon>
        <taxon>Agaricomycotina</taxon>
        <taxon>Agaricomycetes</taxon>
        <taxon>Agaricomycetidae</taxon>
        <taxon>Agaricales</taxon>
        <taxon>Agaricineae</taxon>
        <taxon>Strophariaceae</taxon>
        <taxon>Psilocybe</taxon>
    </lineage>
</organism>
<keyword evidence="1" id="KW-0418">Kinase</keyword>
<gene>
    <name evidence="1" type="ORF">JR316_0013217</name>
</gene>
<name>A0ACB8GH83_PSICU</name>
<evidence type="ECO:0000313" key="2">
    <source>
        <dbReference type="Proteomes" id="UP000664032"/>
    </source>
</evidence>
<keyword evidence="1" id="KW-0808">Transferase</keyword>
<reference evidence="1" key="1">
    <citation type="submission" date="2021-10" db="EMBL/GenBank/DDBJ databases">
        <title>Psilocybe cubensis genome.</title>
        <authorList>
            <person name="Mckernan K.J."/>
            <person name="Crawford S."/>
            <person name="Trippe A."/>
            <person name="Kane L.T."/>
            <person name="Mclaughlin S."/>
        </authorList>
    </citation>
    <scope>NUCLEOTIDE SEQUENCE</scope>
    <source>
        <strain evidence="1">MGC-MH-2018</strain>
    </source>
</reference>
<keyword evidence="2" id="KW-1185">Reference proteome</keyword>
<proteinExistence type="predicted"/>
<evidence type="ECO:0000313" key="1">
    <source>
        <dbReference type="EMBL" id="KAH9474752.1"/>
    </source>
</evidence>
<protein>
    <submittedName>
        <fullName evidence="1">Serine/threonine-protein kinase</fullName>
    </submittedName>
</protein>
<dbReference type="EMBL" id="JAFIQS020000013">
    <property type="protein sequence ID" value="KAH9474752.1"/>
    <property type="molecule type" value="Genomic_DNA"/>
</dbReference>
<sequence length="810" mass="87773">MPQQIDQGHKSPRAIPQPGPLARKARATLYHKYAGLQTLAQVLSTVSYATPSSFVCPFASSPSSSSSSSAVASSSTSSSKSYPLLTINSPTSPNFGIDLSQTNTFDSGSGSGSGSGPSSNAPACSTSSTPSSTSSHTSSIWGVCSRQRALDTQLCGRTLYTDEPEETLTPKQLTFPSSVGGVSSKVVSIDQCHSKRSSSSNSKSHSKSARQPRLSKLESPHLDKTKSGRDASQKVSGNSSSCNTHSSIRQRASPRTSFRAFPRALHLDSASDFELDSSRDGDNSSSNGSNNARVYSAADEALVGKHSYGSDSLLPNSPSDSVCGFGTGSVSHPDQTANTEGANQTSSPSRASSIHSPRRESSSSTEKHAAGVPSAQAHRQPTSEASGSWRRYEEKRDELINLLDAHLAGYESVLPPHVVSNPVETPKPLNGFAMLKGRSIAVRKVCAIGSGNGTARIETVRSVPLPTSPSPQARQTSSVGTESRGEVGLKTDSIWALKRFKTRDVAFADGLRARSQLKRECEVYRRIAEAPREGKVGFEFIMNLVATLTIRGEHCLLLPLMATDLADVLDSRRTIVARRDTRRIIAQIATGLATLHSIGVIHNDLKPANILFTPTGTIKLTDFGLSHCTATMAPLHRDTVYASRAVGTRGYMAPEKVRTRGYSYPVDYWALGCIFAEMAGVEDRTLRSFEECGDILTWEEDYGDVEERRTFFEDQELDEDSLSLLLDPNPQTRFGFWELISHPYFKITDDFSEFDKIAETEPENFLIVDSPNPGDKSTPTHPIETSDPTNDTMYRWINPYGPYMSHCRTD</sequence>
<dbReference type="Proteomes" id="UP000664032">
    <property type="component" value="Unassembled WGS sequence"/>
</dbReference>
<comment type="caution">
    <text evidence="1">The sequence shown here is derived from an EMBL/GenBank/DDBJ whole genome shotgun (WGS) entry which is preliminary data.</text>
</comment>